<evidence type="ECO:0000313" key="3">
    <source>
        <dbReference type="Proteomes" id="UP001549799"/>
    </source>
</evidence>
<evidence type="ECO:0000259" key="1">
    <source>
        <dbReference type="Pfam" id="PF12867"/>
    </source>
</evidence>
<gene>
    <name evidence="2" type="ORF">ABXZ36_07615</name>
</gene>
<dbReference type="Proteomes" id="UP001549799">
    <property type="component" value="Unassembled WGS sequence"/>
</dbReference>
<dbReference type="InterPro" id="IPR024775">
    <property type="entry name" value="DinB-like"/>
</dbReference>
<comment type="caution">
    <text evidence="2">The sequence shown here is derived from an EMBL/GenBank/DDBJ whole genome shotgun (WGS) entry which is preliminary data.</text>
</comment>
<dbReference type="InterPro" id="IPR034660">
    <property type="entry name" value="DinB/YfiT-like"/>
</dbReference>
<dbReference type="EMBL" id="JBEXAE010000003">
    <property type="protein sequence ID" value="MET6990512.1"/>
    <property type="molecule type" value="Genomic_DNA"/>
</dbReference>
<keyword evidence="3" id="KW-1185">Reference proteome</keyword>
<dbReference type="RefSeq" id="WP_354614909.1">
    <property type="nucleotide sequence ID" value="NZ_JBEXAE010000003.1"/>
</dbReference>
<evidence type="ECO:0000313" key="2">
    <source>
        <dbReference type="EMBL" id="MET6990512.1"/>
    </source>
</evidence>
<protein>
    <submittedName>
        <fullName evidence="2">DinB family protein</fullName>
    </submittedName>
</protein>
<dbReference type="SUPFAM" id="SSF109854">
    <property type="entry name" value="DinB/YfiT-like putative metalloenzymes"/>
    <property type="match status" value="1"/>
</dbReference>
<accession>A0ABV2SUV9</accession>
<proteinExistence type="predicted"/>
<name>A0ABV2SUV9_9FLAO</name>
<dbReference type="Pfam" id="PF12867">
    <property type="entry name" value="DinB_2"/>
    <property type="match status" value="1"/>
</dbReference>
<dbReference type="Gene3D" id="1.20.120.450">
    <property type="entry name" value="dinb family like domain"/>
    <property type="match status" value="1"/>
</dbReference>
<organism evidence="2 3">
    <name type="scientific">Sediminicola arcticus</name>
    <dbReference type="NCBI Taxonomy" id="1574308"/>
    <lineage>
        <taxon>Bacteria</taxon>
        <taxon>Pseudomonadati</taxon>
        <taxon>Bacteroidota</taxon>
        <taxon>Flavobacteriia</taxon>
        <taxon>Flavobacteriales</taxon>
        <taxon>Flavobacteriaceae</taxon>
        <taxon>Sediminicola</taxon>
    </lineage>
</organism>
<sequence length="171" mass="19578">MRTTDLSTTDYNAYYKPYIEALGDIELMDALKTGMDQFVLQIKNIPEAKLTYAYGVGKWTILEVLVHLIDTERIFQYRALRFYRNDKTPLPGFDQDEYVLASNANDRTKESIIKEYLALRQSTIALFETFEEEALKRIGMASSAKMSVGAAGLIISGHQKHHLSILENRYV</sequence>
<feature type="domain" description="DinB-like" evidence="1">
    <location>
        <begin position="42"/>
        <end position="165"/>
    </location>
</feature>
<reference evidence="2 3" key="1">
    <citation type="submission" date="2024-07" db="EMBL/GenBank/DDBJ databases">
        <title>The genome sequence of type strain Sediminicola arcticus GDMCC 1.2805.</title>
        <authorList>
            <person name="Liu Y."/>
        </authorList>
    </citation>
    <scope>NUCLEOTIDE SEQUENCE [LARGE SCALE GENOMIC DNA]</scope>
    <source>
        <strain evidence="2 3">GDMCC 1.2805</strain>
    </source>
</reference>